<gene>
    <name evidence="2" type="ORF">B0J13DRAFT_35274</name>
</gene>
<dbReference type="AlphaFoldDB" id="A0A9P9FKX6"/>
<dbReference type="PANTHER" id="PTHR42057">
    <property type="entry name" value="F-BOX DOMAIN PROTEIN (AFU_ORTHOLOGUE AFUA_4G00200)"/>
    <property type="match status" value="1"/>
</dbReference>
<evidence type="ECO:0000313" key="3">
    <source>
        <dbReference type="Proteomes" id="UP000717696"/>
    </source>
</evidence>
<keyword evidence="3" id="KW-1185">Reference proteome</keyword>
<dbReference type="OrthoDB" id="3140657at2759"/>
<protein>
    <recommendedName>
        <fullName evidence="1">F-box domain-containing protein</fullName>
    </recommendedName>
</protein>
<reference evidence="2" key="1">
    <citation type="journal article" date="2021" name="Nat. Commun.">
        <title>Genetic determinants of endophytism in the Arabidopsis root mycobiome.</title>
        <authorList>
            <person name="Mesny F."/>
            <person name="Miyauchi S."/>
            <person name="Thiergart T."/>
            <person name="Pickel B."/>
            <person name="Atanasova L."/>
            <person name="Karlsson M."/>
            <person name="Huettel B."/>
            <person name="Barry K.W."/>
            <person name="Haridas S."/>
            <person name="Chen C."/>
            <person name="Bauer D."/>
            <person name="Andreopoulos W."/>
            <person name="Pangilinan J."/>
            <person name="LaButti K."/>
            <person name="Riley R."/>
            <person name="Lipzen A."/>
            <person name="Clum A."/>
            <person name="Drula E."/>
            <person name="Henrissat B."/>
            <person name="Kohler A."/>
            <person name="Grigoriev I.V."/>
            <person name="Martin F.M."/>
            <person name="Hacquard S."/>
        </authorList>
    </citation>
    <scope>NUCLEOTIDE SEQUENCE</scope>
    <source>
        <strain evidence="2">MPI-CAGE-AT-0021</strain>
    </source>
</reference>
<accession>A0A9P9FKX6</accession>
<dbReference type="PROSITE" id="PS50181">
    <property type="entry name" value="FBOX"/>
    <property type="match status" value="1"/>
</dbReference>
<dbReference type="SMART" id="SM00256">
    <property type="entry name" value="FBOX"/>
    <property type="match status" value="1"/>
</dbReference>
<dbReference type="Pfam" id="PF12937">
    <property type="entry name" value="F-box-like"/>
    <property type="match status" value="1"/>
</dbReference>
<sequence length="534" mass="61694">MATSIFALVTLPPELVVKISSSLSRHDQFRLRSVCRQLALIVTPQLFRDIRLHGCGYGPTCFMNIAETEHLRGLVREINLETSSGSSQCQFPRTFTPNELNRQFPSEFFDALLFLRCFPNLTTLHVGIGNDEHNSYITHTQKPPMIFREVIEIAFHVLAGTWTDERQQQLQIKWKEGGFVAKRAPSIPLSVPMDPIPITTLTIFNIMEYTEPLFTDLDPFKSIFESRSLVDFRLYIATQTYGKQREYGALDPIQIPEQYAMFSGLPSAWLSLSLAANLQVLSIYCHERWGWLPRLDSEMTGPNGDMPNLKVLSLGRFTFSHQSQIDWFGSLELKELYLHDCAVLHKKATPKNTRVRKIAAARRARGRDIFSDDGWSRIPENDFPGDIRWNTIFDQWRESMTNLRVFKAVQEEKTRQDRRDPFLWYQSAQRANVFRYFSSALPNTFDSEKSSDKETFLKRHLRDIERDFGNQLSNESPLAYVCYEDSAFSIKLDVYNRSRNANLENVDKKSLEKGLISKDEAALELFESMVHGRQ</sequence>
<comment type="caution">
    <text evidence="2">The sequence shown here is derived from an EMBL/GenBank/DDBJ whole genome shotgun (WGS) entry which is preliminary data.</text>
</comment>
<name>A0A9P9FKX6_9HYPO</name>
<evidence type="ECO:0000313" key="2">
    <source>
        <dbReference type="EMBL" id="KAH7163349.1"/>
    </source>
</evidence>
<dbReference type="PANTHER" id="PTHR42057:SF2">
    <property type="entry name" value="F-BOX DOMAIN PROTEIN (AFU_ORTHOLOGUE AFUA_4G00200)-RELATED"/>
    <property type="match status" value="1"/>
</dbReference>
<evidence type="ECO:0000259" key="1">
    <source>
        <dbReference type="PROSITE" id="PS50181"/>
    </source>
</evidence>
<dbReference type="Proteomes" id="UP000717696">
    <property type="component" value="Unassembled WGS sequence"/>
</dbReference>
<dbReference type="EMBL" id="JAGMUU010000001">
    <property type="protein sequence ID" value="KAH7163349.1"/>
    <property type="molecule type" value="Genomic_DNA"/>
</dbReference>
<proteinExistence type="predicted"/>
<feature type="domain" description="F-box" evidence="1">
    <location>
        <begin position="5"/>
        <end position="50"/>
    </location>
</feature>
<organism evidence="2 3">
    <name type="scientific">Dactylonectria estremocensis</name>
    <dbReference type="NCBI Taxonomy" id="1079267"/>
    <lineage>
        <taxon>Eukaryota</taxon>
        <taxon>Fungi</taxon>
        <taxon>Dikarya</taxon>
        <taxon>Ascomycota</taxon>
        <taxon>Pezizomycotina</taxon>
        <taxon>Sordariomycetes</taxon>
        <taxon>Hypocreomycetidae</taxon>
        <taxon>Hypocreales</taxon>
        <taxon>Nectriaceae</taxon>
        <taxon>Dactylonectria</taxon>
    </lineage>
</organism>
<dbReference type="InterPro" id="IPR001810">
    <property type="entry name" value="F-box_dom"/>
</dbReference>